<sequence>MQSNSTRMGMLHVGADGGGVVAGDVEVVLAMAEGAEVGDDHRGVETGVAGFLERALGLVPAPEDGELAGLVGCGLAGEEEEEKEEAAGERGGYKRRTALERHCLRVYTAFG</sequence>
<evidence type="ECO:0000313" key="1">
    <source>
        <dbReference type="EMBL" id="TVT99637.1"/>
    </source>
</evidence>
<dbReference type="AlphaFoldDB" id="A0A5J9SKW9"/>
<name>A0A5J9SKW9_9POAL</name>
<dbReference type="Gramene" id="TVT99637">
    <property type="protein sequence ID" value="TVT99637"/>
    <property type="gene ID" value="EJB05_54979"/>
</dbReference>
<organism evidence="1 2">
    <name type="scientific">Eragrostis curvula</name>
    <name type="common">weeping love grass</name>
    <dbReference type="NCBI Taxonomy" id="38414"/>
    <lineage>
        <taxon>Eukaryota</taxon>
        <taxon>Viridiplantae</taxon>
        <taxon>Streptophyta</taxon>
        <taxon>Embryophyta</taxon>
        <taxon>Tracheophyta</taxon>
        <taxon>Spermatophyta</taxon>
        <taxon>Magnoliopsida</taxon>
        <taxon>Liliopsida</taxon>
        <taxon>Poales</taxon>
        <taxon>Poaceae</taxon>
        <taxon>PACMAD clade</taxon>
        <taxon>Chloridoideae</taxon>
        <taxon>Eragrostideae</taxon>
        <taxon>Eragrostidinae</taxon>
        <taxon>Eragrostis</taxon>
    </lineage>
</organism>
<gene>
    <name evidence="1" type="ORF">EJB05_54979</name>
</gene>
<reference evidence="1 2" key="1">
    <citation type="journal article" date="2019" name="Sci. Rep.">
        <title>A high-quality genome of Eragrostis curvula grass provides insights into Poaceae evolution and supports new strategies to enhance forage quality.</title>
        <authorList>
            <person name="Carballo J."/>
            <person name="Santos B.A.C.M."/>
            <person name="Zappacosta D."/>
            <person name="Garbus I."/>
            <person name="Selva J.P."/>
            <person name="Gallo C.A."/>
            <person name="Diaz A."/>
            <person name="Albertini E."/>
            <person name="Caccamo M."/>
            <person name="Echenique V."/>
        </authorList>
    </citation>
    <scope>NUCLEOTIDE SEQUENCE [LARGE SCALE GENOMIC DNA]</scope>
    <source>
        <strain evidence="2">cv. Victoria</strain>
        <tissue evidence="1">Leaf</tissue>
    </source>
</reference>
<protein>
    <submittedName>
        <fullName evidence="1">Uncharacterized protein</fullName>
    </submittedName>
</protein>
<proteinExistence type="predicted"/>
<comment type="caution">
    <text evidence="1">The sequence shown here is derived from an EMBL/GenBank/DDBJ whole genome shotgun (WGS) entry which is preliminary data.</text>
</comment>
<dbReference type="Proteomes" id="UP000324897">
    <property type="component" value="Unassembled WGS sequence"/>
</dbReference>
<accession>A0A5J9SKW9</accession>
<feature type="non-terminal residue" evidence="1">
    <location>
        <position position="1"/>
    </location>
</feature>
<dbReference type="EMBL" id="RWGY01000693">
    <property type="protein sequence ID" value="TVT99637.1"/>
    <property type="molecule type" value="Genomic_DNA"/>
</dbReference>
<evidence type="ECO:0000313" key="2">
    <source>
        <dbReference type="Proteomes" id="UP000324897"/>
    </source>
</evidence>
<keyword evidence="2" id="KW-1185">Reference proteome</keyword>